<dbReference type="SUPFAM" id="SSF52374">
    <property type="entry name" value="Nucleotidylyl transferase"/>
    <property type="match status" value="1"/>
</dbReference>
<accession>A0A6C0JTN9</accession>
<dbReference type="InterPro" id="IPR050385">
    <property type="entry name" value="Archaeal_FAD_synthase"/>
</dbReference>
<dbReference type="GO" id="GO:0016779">
    <property type="term" value="F:nucleotidyltransferase activity"/>
    <property type="evidence" value="ECO:0007669"/>
    <property type="project" value="UniProtKB-KW"/>
</dbReference>
<dbReference type="Pfam" id="PF01467">
    <property type="entry name" value="CTP_transf_like"/>
    <property type="match status" value="1"/>
</dbReference>
<evidence type="ECO:0000313" key="4">
    <source>
        <dbReference type="EMBL" id="QHU08919.1"/>
    </source>
</evidence>
<dbReference type="PANTHER" id="PTHR43793:SF1">
    <property type="entry name" value="FAD SYNTHASE"/>
    <property type="match status" value="1"/>
</dbReference>
<dbReference type="Gene3D" id="3.40.50.620">
    <property type="entry name" value="HUPs"/>
    <property type="match status" value="1"/>
</dbReference>
<dbReference type="InterPro" id="IPR014729">
    <property type="entry name" value="Rossmann-like_a/b/a_fold"/>
</dbReference>
<sequence length="154" mass="17893">MWCGDLQIMKRIGFTCSTFDLLHAGHIMMLQEAKEHCDILIVGLQIDPTVDRPEKNKPIQSIVERFIQLKAIKYVDEIVPYHTENDLLDILKAFPIDIRFVGDEYTIKDFTGKTYCSENNIELFYNSRKHSWSTTELRNRIYGTSSVGGLKYKL</sequence>
<evidence type="ECO:0000256" key="2">
    <source>
        <dbReference type="ARBA" id="ARBA00022695"/>
    </source>
</evidence>
<proteinExistence type="predicted"/>
<dbReference type="AlphaFoldDB" id="A0A6C0JTN9"/>
<evidence type="ECO:0000259" key="3">
    <source>
        <dbReference type="Pfam" id="PF01467"/>
    </source>
</evidence>
<keyword evidence="2" id="KW-0548">Nucleotidyltransferase</keyword>
<dbReference type="NCBIfam" id="TIGR00125">
    <property type="entry name" value="cyt_tran_rel"/>
    <property type="match status" value="1"/>
</dbReference>
<dbReference type="EMBL" id="MN740699">
    <property type="protein sequence ID" value="QHU08919.1"/>
    <property type="molecule type" value="Genomic_DNA"/>
</dbReference>
<organism evidence="4">
    <name type="scientific">viral metagenome</name>
    <dbReference type="NCBI Taxonomy" id="1070528"/>
    <lineage>
        <taxon>unclassified sequences</taxon>
        <taxon>metagenomes</taxon>
        <taxon>organismal metagenomes</taxon>
    </lineage>
</organism>
<evidence type="ECO:0000256" key="1">
    <source>
        <dbReference type="ARBA" id="ARBA00022679"/>
    </source>
</evidence>
<reference evidence="4" key="1">
    <citation type="journal article" date="2020" name="Nature">
        <title>Giant virus diversity and host interactions through global metagenomics.</title>
        <authorList>
            <person name="Schulz F."/>
            <person name="Roux S."/>
            <person name="Paez-Espino D."/>
            <person name="Jungbluth S."/>
            <person name="Walsh D.A."/>
            <person name="Denef V.J."/>
            <person name="McMahon K.D."/>
            <person name="Konstantinidis K.T."/>
            <person name="Eloe-Fadrosh E.A."/>
            <person name="Kyrpides N.C."/>
            <person name="Woyke T."/>
        </authorList>
    </citation>
    <scope>NUCLEOTIDE SEQUENCE</scope>
    <source>
        <strain evidence="4">GVMAG-S-1064190-84</strain>
    </source>
</reference>
<dbReference type="InterPro" id="IPR004821">
    <property type="entry name" value="Cyt_trans-like"/>
</dbReference>
<keyword evidence="1" id="KW-0808">Transferase</keyword>
<feature type="domain" description="Cytidyltransferase-like" evidence="3">
    <location>
        <begin position="15"/>
        <end position="138"/>
    </location>
</feature>
<protein>
    <recommendedName>
        <fullName evidence="3">Cytidyltransferase-like domain-containing protein</fullName>
    </recommendedName>
</protein>
<dbReference type="PANTHER" id="PTHR43793">
    <property type="entry name" value="FAD SYNTHASE"/>
    <property type="match status" value="1"/>
</dbReference>
<name>A0A6C0JTN9_9ZZZZ</name>